<keyword evidence="2" id="KW-1185">Reference proteome</keyword>
<organism evidence="1 2">
    <name type="scientific">Platanthera zijinensis</name>
    <dbReference type="NCBI Taxonomy" id="2320716"/>
    <lineage>
        <taxon>Eukaryota</taxon>
        <taxon>Viridiplantae</taxon>
        <taxon>Streptophyta</taxon>
        <taxon>Embryophyta</taxon>
        <taxon>Tracheophyta</taxon>
        <taxon>Spermatophyta</taxon>
        <taxon>Magnoliopsida</taxon>
        <taxon>Liliopsida</taxon>
        <taxon>Asparagales</taxon>
        <taxon>Orchidaceae</taxon>
        <taxon>Orchidoideae</taxon>
        <taxon>Orchideae</taxon>
        <taxon>Orchidinae</taxon>
        <taxon>Platanthera</taxon>
    </lineage>
</organism>
<gene>
    <name evidence="1" type="ORF">KSP39_PZI000211</name>
</gene>
<dbReference type="EMBL" id="JBBWWQ010000001">
    <property type="protein sequence ID" value="KAK8957517.1"/>
    <property type="molecule type" value="Genomic_DNA"/>
</dbReference>
<dbReference type="Proteomes" id="UP001418222">
    <property type="component" value="Unassembled WGS sequence"/>
</dbReference>
<dbReference type="AlphaFoldDB" id="A0AAP0C3K5"/>
<proteinExistence type="predicted"/>
<protein>
    <submittedName>
        <fullName evidence="1">Uncharacterized protein</fullName>
    </submittedName>
</protein>
<accession>A0AAP0C3K5</accession>
<evidence type="ECO:0000313" key="2">
    <source>
        <dbReference type="Proteomes" id="UP001418222"/>
    </source>
</evidence>
<sequence>MPGNFIIQLKISCQKIMLRTIIMASSRQPRMLLSAAGELALLISPRLRPDGVISKTMTLDSLISPLSTTRIFCSSTRRAGTATQYFFSTPSSPSPDRLFGSRLPISSSKLSVVDDTPISSRPLEYPSRSLPPLRCGINIRLLVLPVNRTRSVSLAFAEADRSASIHYSIVSSGGAWLNQSAVSPRGRPPCDDILSFTDKFLSD</sequence>
<reference evidence="1 2" key="1">
    <citation type="journal article" date="2022" name="Nat. Plants">
        <title>Genomes of leafy and leafless Platanthera orchids illuminate the evolution of mycoheterotrophy.</title>
        <authorList>
            <person name="Li M.H."/>
            <person name="Liu K.W."/>
            <person name="Li Z."/>
            <person name="Lu H.C."/>
            <person name="Ye Q.L."/>
            <person name="Zhang D."/>
            <person name="Wang J.Y."/>
            <person name="Li Y.F."/>
            <person name="Zhong Z.M."/>
            <person name="Liu X."/>
            <person name="Yu X."/>
            <person name="Liu D.K."/>
            <person name="Tu X.D."/>
            <person name="Liu B."/>
            <person name="Hao Y."/>
            <person name="Liao X.Y."/>
            <person name="Jiang Y.T."/>
            <person name="Sun W.H."/>
            <person name="Chen J."/>
            <person name="Chen Y.Q."/>
            <person name="Ai Y."/>
            <person name="Zhai J.W."/>
            <person name="Wu S.S."/>
            <person name="Zhou Z."/>
            <person name="Hsiao Y.Y."/>
            <person name="Wu W.L."/>
            <person name="Chen Y.Y."/>
            <person name="Lin Y.F."/>
            <person name="Hsu J.L."/>
            <person name="Li C.Y."/>
            <person name="Wang Z.W."/>
            <person name="Zhao X."/>
            <person name="Zhong W.Y."/>
            <person name="Ma X.K."/>
            <person name="Ma L."/>
            <person name="Huang J."/>
            <person name="Chen G.Z."/>
            <person name="Huang M.Z."/>
            <person name="Huang L."/>
            <person name="Peng D.H."/>
            <person name="Luo Y.B."/>
            <person name="Zou S.Q."/>
            <person name="Chen S.P."/>
            <person name="Lan S."/>
            <person name="Tsai W.C."/>
            <person name="Van de Peer Y."/>
            <person name="Liu Z.J."/>
        </authorList>
    </citation>
    <scope>NUCLEOTIDE SEQUENCE [LARGE SCALE GENOMIC DNA]</scope>
    <source>
        <strain evidence="1">Lor287</strain>
    </source>
</reference>
<evidence type="ECO:0000313" key="1">
    <source>
        <dbReference type="EMBL" id="KAK8957517.1"/>
    </source>
</evidence>
<comment type="caution">
    <text evidence="1">The sequence shown here is derived from an EMBL/GenBank/DDBJ whole genome shotgun (WGS) entry which is preliminary data.</text>
</comment>
<name>A0AAP0C3K5_9ASPA</name>